<dbReference type="GO" id="GO:0005829">
    <property type="term" value="C:cytosol"/>
    <property type="evidence" value="ECO:0007669"/>
    <property type="project" value="TreeGrafter"/>
</dbReference>
<dbReference type="EMBL" id="UOGI01000122">
    <property type="protein sequence ID" value="VAX31811.1"/>
    <property type="molecule type" value="Genomic_DNA"/>
</dbReference>
<protein>
    <submittedName>
        <fullName evidence="4">16S rRNA (Guanine(527)-N(7))-methyltransferase</fullName>
        <ecNumber evidence="4">2.1.1.170</ecNumber>
    </submittedName>
</protein>
<keyword evidence="2" id="KW-0698">rRNA processing</keyword>
<dbReference type="NCBIfam" id="TIGR00138">
    <property type="entry name" value="rsmG_gidB"/>
    <property type="match status" value="1"/>
</dbReference>
<sequence length="226" mass="25770">MAENFLDILTAGLQELGIEPDEEILNKYALYHRELRNWSKAYNITGLKDDRAMAIRLFLDSLLYLKVFPDPSQVRARHPRVLDVGSGGGFPGVVLKIARPELSISLMEPSWKKAGFLRHICNKLRLTGITVIQDTLQEYVKSAEGKVYDIIVTRALFRTYDFIRKTEKILSRGGVLILSKGPAYCEEIKEAQTRLGNRIKDINMETIALKLPLTDIERYFIKVTLT</sequence>
<dbReference type="GO" id="GO:0070043">
    <property type="term" value="F:rRNA (guanine-N7-)-methyltransferase activity"/>
    <property type="evidence" value="ECO:0007669"/>
    <property type="project" value="TreeGrafter"/>
</dbReference>
<dbReference type="EC" id="2.1.1.170" evidence="4"/>
<keyword evidence="3 4" id="KW-0808">Transferase</keyword>
<evidence type="ECO:0000256" key="2">
    <source>
        <dbReference type="ARBA" id="ARBA00022552"/>
    </source>
</evidence>
<gene>
    <name evidence="4" type="ORF">MNBD_NITROSPIRAE03-636</name>
</gene>
<keyword evidence="4" id="KW-0489">Methyltransferase</keyword>
<dbReference type="CDD" id="cd02440">
    <property type="entry name" value="AdoMet_MTases"/>
    <property type="match status" value="1"/>
</dbReference>
<reference evidence="4" key="1">
    <citation type="submission" date="2018-06" db="EMBL/GenBank/DDBJ databases">
        <authorList>
            <person name="Zhirakovskaya E."/>
        </authorList>
    </citation>
    <scope>NUCLEOTIDE SEQUENCE</scope>
</reference>
<evidence type="ECO:0000256" key="1">
    <source>
        <dbReference type="ARBA" id="ARBA00022490"/>
    </source>
</evidence>
<dbReference type="InterPro" id="IPR029063">
    <property type="entry name" value="SAM-dependent_MTases_sf"/>
</dbReference>
<dbReference type="SUPFAM" id="SSF53335">
    <property type="entry name" value="S-adenosyl-L-methionine-dependent methyltransferases"/>
    <property type="match status" value="1"/>
</dbReference>
<dbReference type="Gene3D" id="3.40.50.150">
    <property type="entry name" value="Vaccinia Virus protein VP39"/>
    <property type="match status" value="1"/>
</dbReference>
<dbReference type="AlphaFoldDB" id="A0A3B1CZ14"/>
<keyword evidence="1" id="KW-0963">Cytoplasm</keyword>
<dbReference type="Pfam" id="PF02527">
    <property type="entry name" value="GidB"/>
    <property type="match status" value="1"/>
</dbReference>
<organism evidence="4">
    <name type="scientific">hydrothermal vent metagenome</name>
    <dbReference type="NCBI Taxonomy" id="652676"/>
    <lineage>
        <taxon>unclassified sequences</taxon>
        <taxon>metagenomes</taxon>
        <taxon>ecological metagenomes</taxon>
    </lineage>
</organism>
<proteinExistence type="inferred from homology"/>
<accession>A0A3B1CZ14</accession>
<evidence type="ECO:0000256" key="3">
    <source>
        <dbReference type="ARBA" id="ARBA00022679"/>
    </source>
</evidence>
<evidence type="ECO:0000313" key="4">
    <source>
        <dbReference type="EMBL" id="VAX31811.1"/>
    </source>
</evidence>
<dbReference type="PIRSF" id="PIRSF003078">
    <property type="entry name" value="GidB"/>
    <property type="match status" value="1"/>
</dbReference>
<name>A0A3B1CZ14_9ZZZZ</name>
<dbReference type="PANTHER" id="PTHR31760:SF0">
    <property type="entry name" value="S-ADENOSYL-L-METHIONINE-DEPENDENT METHYLTRANSFERASES SUPERFAMILY PROTEIN"/>
    <property type="match status" value="1"/>
</dbReference>
<dbReference type="HAMAP" id="MF_00074">
    <property type="entry name" value="16SrRNA_methyltr_G"/>
    <property type="match status" value="1"/>
</dbReference>
<dbReference type="InterPro" id="IPR003682">
    <property type="entry name" value="rRNA_ssu_MeTfrase_G"/>
</dbReference>
<dbReference type="PANTHER" id="PTHR31760">
    <property type="entry name" value="S-ADENOSYL-L-METHIONINE-DEPENDENT METHYLTRANSFERASES SUPERFAMILY PROTEIN"/>
    <property type="match status" value="1"/>
</dbReference>